<dbReference type="GO" id="GO:1990281">
    <property type="term" value="C:efflux pump complex"/>
    <property type="evidence" value="ECO:0007669"/>
    <property type="project" value="TreeGrafter"/>
</dbReference>
<comment type="caution">
    <text evidence="1">The sequence shown here is derived from an EMBL/GenBank/DDBJ whole genome shotgun (WGS) entry which is preliminary data.</text>
</comment>
<dbReference type="Gene3D" id="2.40.420.20">
    <property type="match status" value="1"/>
</dbReference>
<dbReference type="GO" id="GO:0015562">
    <property type="term" value="F:efflux transmembrane transporter activity"/>
    <property type="evidence" value="ECO:0007669"/>
    <property type="project" value="TreeGrafter"/>
</dbReference>
<gene>
    <name evidence="1" type="ORF">BXY57_0908</name>
</gene>
<dbReference type="PANTHER" id="PTHR30469">
    <property type="entry name" value="MULTIDRUG RESISTANCE PROTEIN MDTA"/>
    <property type="match status" value="1"/>
</dbReference>
<dbReference type="Gene3D" id="2.40.50.100">
    <property type="match status" value="1"/>
</dbReference>
<name>A0A2M9CTT7_9BACT</name>
<dbReference type="PANTHER" id="PTHR30469:SF15">
    <property type="entry name" value="HLYD FAMILY OF SECRETION PROTEINS"/>
    <property type="match status" value="1"/>
</dbReference>
<dbReference type="RefSeq" id="WP_100313953.1">
    <property type="nucleotide sequence ID" value="NZ_PGFG01000001.1"/>
</dbReference>
<evidence type="ECO:0000313" key="1">
    <source>
        <dbReference type="EMBL" id="PJJ75334.1"/>
    </source>
</evidence>
<organism evidence="1 2">
    <name type="scientific">Thermoflavifilum aggregans</name>
    <dbReference type="NCBI Taxonomy" id="454188"/>
    <lineage>
        <taxon>Bacteria</taxon>
        <taxon>Pseudomonadati</taxon>
        <taxon>Bacteroidota</taxon>
        <taxon>Chitinophagia</taxon>
        <taxon>Chitinophagales</taxon>
        <taxon>Chitinophagaceae</taxon>
        <taxon>Thermoflavifilum</taxon>
    </lineage>
</organism>
<keyword evidence="2" id="KW-1185">Reference proteome</keyword>
<dbReference type="PROSITE" id="PS51257">
    <property type="entry name" value="PROKAR_LIPOPROTEIN"/>
    <property type="match status" value="1"/>
</dbReference>
<dbReference type="OrthoDB" id="1435302at2"/>
<dbReference type="EMBL" id="PGFG01000001">
    <property type="protein sequence ID" value="PJJ75334.1"/>
    <property type="molecule type" value="Genomic_DNA"/>
</dbReference>
<protein>
    <submittedName>
        <fullName evidence="1">Multidrug efflux pump subunit AcrA (Membrane-fusion protein)</fullName>
    </submittedName>
</protein>
<dbReference type="AlphaFoldDB" id="A0A2M9CTT7"/>
<proteinExistence type="predicted"/>
<evidence type="ECO:0000313" key="2">
    <source>
        <dbReference type="Proteomes" id="UP000230000"/>
    </source>
</evidence>
<reference evidence="1 2" key="1">
    <citation type="submission" date="2017-11" db="EMBL/GenBank/DDBJ databases">
        <title>Genomic Encyclopedia of Archaeal and Bacterial Type Strains, Phase II (KMG-II): From Individual Species to Whole Genera.</title>
        <authorList>
            <person name="Goeker M."/>
        </authorList>
    </citation>
    <scope>NUCLEOTIDE SEQUENCE [LARGE SCALE GENOMIC DNA]</scope>
    <source>
        <strain evidence="1 2">DSM 27268</strain>
    </source>
</reference>
<accession>A0A2M9CTT7</accession>
<dbReference type="Proteomes" id="UP000230000">
    <property type="component" value="Unassembled WGS sequence"/>
</dbReference>
<sequence length="311" mass="33872">MSHEFARKCLYLLIGVGLCACHASQTDEDTGDNIQEVVTPVKVAAVHIGSIADQISLNAVATYLKKNNLKANVNGYLVSVQASLGLPVKAGQPLFVIQTKEARAVDVLADSLPAGLLPYRNNVVIRASQNGFVSQLYHQTGDYVTDGEPLCDISDQNSFAFLLQVPFEWASDVHPGQHCALQLPDGSTLAAQVAYQMPMVDPNAQTQQFVLKVHNSRNLPENLVARATLVRHVYPHALLLPRTAILTNEEQNSFWVMKVINDSTAVRVPVQPGIQQDSVVQVVSPLFHPGDRVVTVGNYGLPDTARIRIIP</sequence>